<evidence type="ECO:0000313" key="2">
    <source>
        <dbReference type="Proteomes" id="UP000315289"/>
    </source>
</evidence>
<gene>
    <name evidence="1" type="ORF">NARC_100114</name>
</gene>
<protein>
    <submittedName>
        <fullName evidence="1">Uncharacterized protein</fullName>
    </submittedName>
</protein>
<dbReference type="Proteomes" id="UP000315289">
    <property type="component" value="Unassembled WGS sequence"/>
</dbReference>
<sequence>MITIRINKGIAHEKFPSTNDKSPSRISTVIVPTKIAKRIVDVMYAKLSLFVKDVTDIPLSLHSYD</sequence>
<evidence type="ECO:0000313" key="1">
    <source>
        <dbReference type="EMBL" id="TVP40052.1"/>
    </source>
</evidence>
<dbReference type="AlphaFoldDB" id="A0A557STW5"/>
<dbReference type="EMBL" id="VOAH01000010">
    <property type="protein sequence ID" value="TVP40052.1"/>
    <property type="molecule type" value="Genomic_DNA"/>
</dbReference>
<name>A0A557STW5_9ARCH</name>
<accession>A0A557STW5</accession>
<keyword evidence="2" id="KW-1185">Reference proteome</keyword>
<reference evidence="1 2" key="1">
    <citation type="journal article" date="2019" name="Front. Microbiol.">
        <title>Ammonia Oxidation by the Arctic Terrestrial Thaumarchaeote Candidatus Nitrosocosmicus arcticus Is Stimulated by Increasing Temperatures.</title>
        <authorList>
            <person name="Alves R.J.E."/>
            <person name="Kerou M."/>
            <person name="Zappe A."/>
            <person name="Bittner R."/>
            <person name="Abby S.S."/>
            <person name="Schmidt H.A."/>
            <person name="Pfeifer K."/>
            <person name="Schleper C."/>
        </authorList>
    </citation>
    <scope>NUCLEOTIDE SEQUENCE [LARGE SCALE GENOMIC DNA]</scope>
    <source>
        <strain evidence="1 2">Kfb</strain>
    </source>
</reference>
<organism evidence="1 2">
    <name type="scientific">Candidatus Nitrosocosmicus arcticus</name>
    <dbReference type="NCBI Taxonomy" id="2035267"/>
    <lineage>
        <taxon>Archaea</taxon>
        <taxon>Nitrososphaerota</taxon>
        <taxon>Nitrososphaeria</taxon>
        <taxon>Nitrososphaerales</taxon>
        <taxon>Nitrososphaeraceae</taxon>
        <taxon>Candidatus Nitrosocosmicus</taxon>
    </lineage>
</organism>
<comment type="caution">
    <text evidence="1">The sequence shown here is derived from an EMBL/GenBank/DDBJ whole genome shotgun (WGS) entry which is preliminary data.</text>
</comment>
<proteinExistence type="predicted"/>